<name>A0A2H0VBL6_9BACT</name>
<dbReference type="InterPro" id="IPR018261">
    <property type="entry name" value="Ribosomal_bL27_CS"/>
</dbReference>
<evidence type="ECO:0000256" key="6">
    <source>
        <dbReference type="SAM" id="MobiDB-lite"/>
    </source>
</evidence>
<evidence type="ECO:0000256" key="2">
    <source>
        <dbReference type="ARBA" id="ARBA00022980"/>
    </source>
</evidence>
<dbReference type="PANTHER" id="PTHR15893">
    <property type="entry name" value="RIBOSOMAL PROTEIN L27"/>
    <property type="match status" value="1"/>
</dbReference>
<dbReference type="Proteomes" id="UP000229972">
    <property type="component" value="Unassembled WGS sequence"/>
</dbReference>
<reference evidence="8" key="1">
    <citation type="submission" date="2017-09" db="EMBL/GenBank/DDBJ databases">
        <title>Depth-based differentiation of microbial function through sediment-hosted aquifers and enrichment of novel symbionts in the deep terrestrial subsurface.</title>
        <authorList>
            <person name="Probst A.J."/>
            <person name="Ladd B."/>
            <person name="Jarett J.K."/>
            <person name="Geller-Mcgrath D.E."/>
            <person name="Sieber C.M.K."/>
            <person name="Emerson J.B."/>
            <person name="Anantharaman K."/>
            <person name="Thomas B.C."/>
            <person name="Malmstrom R."/>
            <person name="Stieglmeier M."/>
            <person name="Klingl A."/>
            <person name="Woyke T."/>
            <person name="Ryan C.M."/>
            <person name="Banfield J.F."/>
        </authorList>
    </citation>
    <scope>NUCLEOTIDE SEQUENCE [LARGE SCALE GENOMIC DNA]</scope>
</reference>
<evidence type="ECO:0000256" key="4">
    <source>
        <dbReference type="ARBA" id="ARBA00035175"/>
    </source>
</evidence>
<dbReference type="InterPro" id="IPR001684">
    <property type="entry name" value="Ribosomal_bL27"/>
</dbReference>
<sequence length="105" mass="11560">MAHKKAAGSTSLGRDSESKRLGVKLSDGSWAKIGSIIIRQRGTKYQPGKNVKKGKDDTLFAMKAGFVKFSTRKMRKYDNSLKTCKMVNILLPEAVKPVTATVTKK</sequence>
<organism evidence="7 8">
    <name type="scientific">Candidatus Falkowbacteria bacterium CG10_big_fil_rev_8_21_14_0_10_37_18</name>
    <dbReference type="NCBI Taxonomy" id="1974562"/>
    <lineage>
        <taxon>Bacteria</taxon>
        <taxon>Candidatus Falkowiibacteriota</taxon>
    </lineage>
</organism>
<dbReference type="EMBL" id="PFAL01000012">
    <property type="protein sequence ID" value="PIR95680.1"/>
    <property type="molecule type" value="Genomic_DNA"/>
</dbReference>
<dbReference type="PROSITE" id="PS00831">
    <property type="entry name" value="RIBOSOMAL_L27"/>
    <property type="match status" value="1"/>
</dbReference>
<dbReference type="FunFam" id="2.40.50.100:FF:000020">
    <property type="entry name" value="50S ribosomal protein L27"/>
    <property type="match status" value="1"/>
</dbReference>
<keyword evidence="2 7" id="KW-0689">Ribosomal protein</keyword>
<dbReference type="GO" id="GO:0003735">
    <property type="term" value="F:structural constituent of ribosome"/>
    <property type="evidence" value="ECO:0007669"/>
    <property type="project" value="InterPro"/>
</dbReference>
<dbReference type="AlphaFoldDB" id="A0A2H0VBL6"/>
<feature type="region of interest" description="Disordered" evidence="6">
    <location>
        <begin position="1"/>
        <end position="20"/>
    </location>
</feature>
<evidence type="ECO:0000256" key="3">
    <source>
        <dbReference type="ARBA" id="ARBA00023274"/>
    </source>
</evidence>
<proteinExistence type="inferred from homology"/>
<dbReference type="NCBIfam" id="TIGR00062">
    <property type="entry name" value="L27"/>
    <property type="match status" value="1"/>
</dbReference>
<protein>
    <recommendedName>
        <fullName evidence="4">Large ribosomal subunit protein bL27</fullName>
    </recommendedName>
    <alternativeName>
        <fullName evidence="5">50S ribosomal protein L27</fullName>
    </alternativeName>
</protein>
<dbReference type="SUPFAM" id="SSF110324">
    <property type="entry name" value="Ribosomal L27 protein-like"/>
    <property type="match status" value="1"/>
</dbReference>
<dbReference type="GO" id="GO:0005840">
    <property type="term" value="C:ribosome"/>
    <property type="evidence" value="ECO:0007669"/>
    <property type="project" value="UniProtKB-KW"/>
</dbReference>
<gene>
    <name evidence="7" type="ORF">COT93_00945</name>
</gene>
<dbReference type="GO" id="GO:1990904">
    <property type="term" value="C:ribonucleoprotein complex"/>
    <property type="evidence" value="ECO:0007669"/>
    <property type="project" value="UniProtKB-KW"/>
</dbReference>
<evidence type="ECO:0000313" key="7">
    <source>
        <dbReference type="EMBL" id="PIR95680.1"/>
    </source>
</evidence>
<dbReference type="Gene3D" id="2.40.50.100">
    <property type="match status" value="1"/>
</dbReference>
<comment type="caution">
    <text evidence="7">The sequence shown here is derived from an EMBL/GenBank/DDBJ whole genome shotgun (WGS) entry which is preliminary data.</text>
</comment>
<evidence type="ECO:0000256" key="5">
    <source>
        <dbReference type="ARBA" id="ARBA00035477"/>
    </source>
</evidence>
<dbReference type="GO" id="GO:0006412">
    <property type="term" value="P:translation"/>
    <property type="evidence" value="ECO:0007669"/>
    <property type="project" value="InterPro"/>
</dbReference>
<accession>A0A2H0VBL6</accession>
<comment type="similarity">
    <text evidence="1">Belongs to the bacterial ribosomal protein bL27 family.</text>
</comment>
<dbReference type="PANTHER" id="PTHR15893:SF0">
    <property type="entry name" value="LARGE RIBOSOMAL SUBUNIT PROTEIN BL27M"/>
    <property type="match status" value="1"/>
</dbReference>
<keyword evidence="3" id="KW-0687">Ribonucleoprotein</keyword>
<evidence type="ECO:0000313" key="8">
    <source>
        <dbReference type="Proteomes" id="UP000229972"/>
    </source>
</evidence>
<dbReference type="Pfam" id="PF01016">
    <property type="entry name" value="Ribosomal_L27"/>
    <property type="match status" value="1"/>
</dbReference>
<evidence type="ECO:0000256" key="1">
    <source>
        <dbReference type="ARBA" id="ARBA00010797"/>
    </source>
</evidence>
<dbReference type="PRINTS" id="PR00063">
    <property type="entry name" value="RIBOSOMALL27"/>
</dbReference>